<proteinExistence type="evidence at transcript level"/>
<evidence type="ECO:0000259" key="3">
    <source>
        <dbReference type="PROSITE" id="PS50279"/>
    </source>
</evidence>
<dbReference type="PANTHER" id="PTHR10083">
    <property type="entry name" value="KUNITZ-TYPE PROTEASE INHIBITOR-RELATED"/>
    <property type="match status" value="1"/>
</dbReference>
<dbReference type="WBParaSite" id="EgrG_000549400">
    <property type="protein sequence ID" value="EgrG_000549400"/>
    <property type="gene ID" value="EgrG_000549400"/>
</dbReference>
<reference evidence="4" key="4">
    <citation type="journal article" date="2017" name="PLoS Pathog.">
        <title>Functional diversity of cestode Kunitz proteins: inhibition of serine peptidases and blockade of cation channels.</title>
        <authorList>
            <person name="Flo M."/>
            <person name="Margenat M."/>
            <person name="Pellizza L."/>
            <person name="Grana M."/>
            <person name="Duran R."/>
            <person name="Baez A."/>
            <person name="Salceda E."/>
            <person name="Soto E."/>
            <person name="Alvarez B."/>
            <person name="Fernandez C."/>
        </authorList>
    </citation>
    <scope>NUCLEOTIDE SEQUENCE</scope>
</reference>
<gene>
    <name evidence="5" type="ORF">EgrG_000549400</name>
</gene>
<evidence type="ECO:0000313" key="5">
    <source>
        <dbReference type="EMBL" id="CDS21083.1"/>
    </source>
</evidence>
<dbReference type="InterPro" id="IPR050098">
    <property type="entry name" value="TFPI/VKTCI-like"/>
</dbReference>
<keyword evidence="2" id="KW-0732">Signal</keyword>
<protein>
    <submittedName>
        <fullName evidence="5 7">Collagen alpha 1XXVIII chain</fullName>
    </submittedName>
    <submittedName>
        <fullName evidence="4">Kunitz protein 6</fullName>
    </submittedName>
</protein>
<dbReference type="PROSITE" id="PS50279">
    <property type="entry name" value="BPTI_KUNITZ_2"/>
    <property type="match status" value="1"/>
</dbReference>
<dbReference type="InterPro" id="IPR020901">
    <property type="entry name" value="Prtase_inh_Kunz-CS"/>
</dbReference>
<organism evidence="5">
    <name type="scientific">Echinococcus granulosus</name>
    <name type="common">Hydatid tapeworm</name>
    <dbReference type="NCBI Taxonomy" id="6210"/>
    <lineage>
        <taxon>Eukaryota</taxon>
        <taxon>Metazoa</taxon>
        <taxon>Spiralia</taxon>
        <taxon>Lophotrochozoa</taxon>
        <taxon>Platyhelminthes</taxon>
        <taxon>Cestoda</taxon>
        <taxon>Eucestoda</taxon>
        <taxon>Cyclophyllidea</taxon>
        <taxon>Taeniidae</taxon>
        <taxon>Echinococcus</taxon>
        <taxon>Echinococcus granulosus group</taxon>
    </lineage>
</organism>
<dbReference type="FunFam" id="4.10.410.10:FF:000020">
    <property type="entry name" value="Collagen, type VI, alpha 3"/>
    <property type="match status" value="1"/>
</dbReference>
<name>A0A068WLT3_ECHGR</name>
<dbReference type="CDD" id="cd00109">
    <property type="entry name" value="Kunitz-type"/>
    <property type="match status" value="1"/>
</dbReference>
<reference evidence="4" key="1">
    <citation type="journal article" date="2009" name="PLoS ONE">
        <title>A family of diverse Kunitz inhibitors from Echinococcus granulosus potentially involved in host-parasite cross-talk.</title>
        <authorList>
            <person name="Gonzalez S."/>
            <person name="Flo M."/>
            <person name="Margenat M."/>
            <person name="Duran R."/>
            <person name="Gonzalez-Sapienza G."/>
            <person name="Grana M."/>
            <person name="Parkinson J."/>
            <person name="Maizels R.M."/>
            <person name="Salinas G."/>
            <person name="Alvarez B."/>
            <person name="Fernandez C."/>
        </authorList>
    </citation>
    <scope>NUCLEOTIDE SEQUENCE</scope>
</reference>
<dbReference type="OrthoDB" id="4473401at2759"/>
<reference evidence="5 6" key="2">
    <citation type="journal article" date="2013" name="Nature">
        <title>The genomes of four tapeworm species reveal adaptations to parasitism.</title>
        <authorList>
            <person name="Tsai I.J."/>
            <person name="Zarowiecki M."/>
            <person name="Holroyd N."/>
            <person name="Garciarrubio A."/>
            <person name="Sanchez-Flores A."/>
            <person name="Brooks K.L."/>
            <person name="Tracey A."/>
            <person name="Bobes R.J."/>
            <person name="Fragoso G."/>
            <person name="Sciutto E."/>
            <person name="Aslett M."/>
            <person name="Beasley H."/>
            <person name="Bennett H.M."/>
            <person name="Cai J."/>
            <person name="Camicia F."/>
            <person name="Clark R."/>
            <person name="Cucher M."/>
            <person name="De Silva N."/>
            <person name="Day T.A."/>
            <person name="Deplazes P."/>
            <person name="Estrada K."/>
            <person name="Fernandez C."/>
            <person name="Holland P.W."/>
            <person name="Hou J."/>
            <person name="Hu S."/>
            <person name="Huckvale T."/>
            <person name="Hung S.S."/>
            <person name="Kamenetzky L."/>
            <person name="Keane J.A."/>
            <person name="Kiss F."/>
            <person name="Koziol U."/>
            <person name="Lambert O."/>
            <person name="Liu K."/>
            <person name="Luo X."/>
            <person name="Luo Y."/>
            <person name="Macchiaroli N."/>
            <person name="Nichol S."/>
            <person name="Paps J."/>
            <person name="Parkinson J."/>
            <person name="Pouchkina-Stantcheva N."/>
            <person name="Riddiford N."/>
            <person name="Rosenzvit M."/>
            <person name="Salinas G."/>
            <person name="Wasmuth J.D."/>
            <person name="Zamanian M."/>
            <person name="Zheng Y."/>
            <person name="Cai X."/>
            <person name="Soberon X."/>
            <person name="Olson P.D."/>
            <person name="Laclette J.P."/>
            <person name="Brehm K."/>
            <person name="Berriman M."/>
            <person name="Garciarrubio A."/>
            <person name="Bobes R.J."/>
            <person name="Fragoso G."/>
            <person name="Sanchez-Flores A."/>
            <person name="Estrada K."/>
            <person name="Cevallos M.A."/>
            <person name="Morett E."/>
            <person name="Gonzalez V."/>
            <person name="Portillo T."/>
            <person name="Ochoa-Leyva A."/>
            <person name="Jose M.V."/>
            <person name="Sciutto E."/>
            <person name="Landa A."/>
            <person name="Jimenez L."/>
            <person name="Valdes V."/>
            <person name="Carrero J.C."/>
            <person name="Larralde C."/>
            <person name="Morales-Montor J."/>
            <person name="Limon-Lason J."/>
            <person name="Soberon X."/>
            <person name="Laclette J.P."/>
        </authorList>
    </citation>
    <scope>NUCLEOTIDE SEQUENCE [LARGE SCALE GENOMIC DNA]</scope>
</reference>
<feature type="signal peptide" evidence="2">
    <location>
        <begin position="1"/>
        <end position="19"/>
    </location>
</feature>
<dbReference type="PRINTS" id="PR00759">
    <property type="entry name" value="BASICPTASE"/>
</dbReference>
<dbReference type="InterPro" id="IPR002223">
    <property type="entry name" value="Kunitz_BPTI"/>
</dbReference>
<dbReference type="EMBL" id="KY438962">
    <property type="protein sequence ID" value="APY21166.1"/>
    <property type="molecule type" value="mRNA"/>
</dbReference>
<evidence type="ECO:0000313" key="4">
    <source>
        <dbReference type="EMBL" id="APY21166.1"/>
    </source>
</evidence>
<dbReference type="GO" id="GO:0004867">
    <property type="term" value="F:serine-type endopeptidase inhibitor activity"/>
    <property type="evidence" value="ECO:0007669"/>
    <property type="project" value="InterPro"/>
</dbReference>
<dbReference type="PANTHER" id="PTHR10083:SF374">
    <property type="entry name" value="BPTI_KUNITZ INHIBITOR DOMAIN-CONTAINING PROTEIN"/>
    <property type="match status" value="1"/>
</dbReference>
<dbReference type="Proteomes" id="UP000492820">
    <property type="component" value="Unassembled WGS sequence"/>
</dbReference>
<dbReference type="GO" id="GO:0005581">
    <property type="term" value="C:collagen trimer"/>
    <property type="evidence" value="ECO:0007669"/>
    <property type="project" value="UniProtKB-KW"/>
</dbReference>
<evidence type="ECO:0000313" key="6">
    <source>
        <dbReference type="Proteomes" id="UP000492820"/>
    </source>
</evidence>
<dbReference type="InterPro" id="IPR036880">
    <property type="entry name" value="Kunitz_BPTI_sf"/>
</dbReference>
<feature type="chain" id="PRO_5001659274" evidence="2">
    <location>
        <begin position="20"/>
        <end position="100"/>
    </location>
</feature>
<evidence type="ECO:0000313" key="7">
    <source>
        <dbReference type="WBParaSite" id="EgrG_000549400"/>
    </source>
</evidence>
<keyword evidence="1" id="KW-1015">Disulfide bond</keyword>
<dbReference type="Pfam" id="PF00014">
    <property type="entry name" value="Kunitz_BPTI"/>
    <property type="match status" value="1"/>
</dbReference>
<dbReference type="AlphaFoldDB" id="A0A068WLT3"/>
<reference evidence="5" key="3">
    <citation type="submission" date="2014-06" db="EMBL/GenBank/DDBJ databases">
        <authorList>
            <person name="Aslett M."/>
        </authorList>
    </citation>
    <scope>NUCLEOTIDE SEQUENCE</scope>
</reference>
<evidence type="ECO:0000256" key="1">
    <source>
        <dbReference type="ARBA" id="ARBA00023157"/>
    </source>
</evidence>
<feature type="domain" description="BPTI/Kunitz inhibitor" evidence="3">
    <location>
        <begin position="24"/>
        <end position="74"/>
    </location>
</feature>
<accession>A0A068WLT3</accession>
<evidence type="ECO:0000256" key="2">
    <source>
        <dbReference type="SAM" id="SignalP"/>
    </source>
</evidence>
<keyword evidence="5" id="KW-0176">Collagen</keyword>
<sequence length="100" mass="11798">MLKIIALCFLLVYFKASGAVHPACYEPYAPGPCRNYSINYYYDPYNNTCHPFYYGGCGGTRNRFYSWKACMFVCTRRDFSWILKPEYSYEPLEGLYDENK</sequence>
<reference evidence="7" key="5">
    <citation type="submission" date="2020-10" db="UniProtKB">
        <authorList>
            <consortium name="WormBaseParasite"/>
        </authorList>
    </citation>
    <scope>IDENTIFICATION</scope>
</reference>
<dbReference type="GO" id="GO:0005615">
    <property type="term" value="C:extracellular space"/>
    <property type="evidence" value="ECO:0007669"/>
    <property type="project" value="TreeGrafter"/>
</dbReference>
<dbReference type="SUPFAM" id="SSF57362">
    <property type="entry name" value="BPTI-like"/>
    <property type="match status" value="1"/>
</dbReference>
<dbReference type="SMART" id="SM00131">
    <property type="entry name" value="KU"/>
    <property type="match status" value="1"/>
</dbReference>
<dbReference type="Gene3D" id="4.10.410.10">
    <property type="entry name" value="Pancreatic trypsin inhibitor Kunitz domain"/>
    <property type="match status" value="1"/>
</dbReference>
<dbReference type="EMBL" id="LK028582">
    <property type="protein sequence ID" value="CDS21083.1"/>
    <property type="molecule type" value="Genomic_DNA"/>
</dbReference>
<dbReference type="PROSITE" id="PS00280">
    <property type="entry name" value="BPTI_KUNITZ_1"/>
    <property type="match status" value="1"/>
</dbReference>